<dbReference type="AlphaFoldDB" id="A0A445AM95"/>
<organism evidence="2 3">
    <name type="scientific">Arachis hypogaea</name>
    <name type="common">Peanut</name>
    <dbReference type="NCBI Taxonomy" id="3818"/>
    <lineage>
        <taxon>Eukaryota</taxon>
        <taxon>Viridiplantae</taxon>
        <taxon>Streptophyta</taxon>
        <taxon>Embryophyta</taxon>
        <taxon>Tracheophyta</taxon>
        <taxon>Spermatophyta</taxon>
        <taxon>Magnoliopsida</taxon>
        <taxon>eudicotyledons</taxon>
        <taxon>Gunneridae</taxon>
        <taxon>Pentapetalae</taxon>
        <taxon>rosids</taxon>
        <taxon>fabids</taxon>
        <taxon>Fabales</taxon>
        <taxon>Fabaceae</taxon>
        <taxon>Papilionoideae</taxon>
        <taxon>50 kb inversion clade</taxon>
        <taxon>dalbergioids sensu lato</taxon>
        <taxon>Dalbergieae</taxon>
        <taxon>Pterocarpus clade</taxon>
        <taxon>Arachis</taxon>
    </lineage>
</organism>
<evidence type="ECO:0000313" key="3">
    <source>
        <dbReference type="Proteomes" id="UP000289738"/>
    </source>
</evidence>
<keyword evidence="1" id="KW-0812">Transmembrane</keyword>
<dbReference type="PANTHER" id="PTHR36703">
    <property type="entry name" value="TRIACYLGLYCEROL LIPASE-LIKE PROTEIN"/>
    <property type="match status" value="1"/>
</dbReference>
<protein>
    <submittedName>
        <fullName evidence="2">Uncharacterized protein</fullName>
    </submittedName>
</protein>
<evidence type="ECO:0000313" key="2">
    <source>
        <dbReference type="EMBL" id="RYR27563.1"/>
    </source>
</evidence>
<name>A0A445AM95_ARAHY</name>
<feature type="transmembrane region" description="Helical" evidence="1">
    <location>
        <begin position="85"/>
        <end position="104"/>
    </location>
</feature>
<comment type="caution">
    <text evidence="2">The sequence shown here is derived from an EMBL/GenBank/DDBJ whole genome shotgun (WGS) entry which is preliminary data.</text>
</comment>
<feature type="transmembrane region" description="Helical" evidence="1">
    <location>
        <begin position="36"/>
        <end position="65"/>
    </location>
</feature>
<keyword evidence="3" id="KW-1185">Reference proteome</keyword>
<dbReference type="PANTHER" id="PTHR36703:SF1">
    <property type="entry name" value="TRIACYLGLYCEROL LIPASE-LIKE PROTEIN"/>
    <property type="match status" value="1"/>
</dbReference>
<evidence type="ECO:0000256" key="1">
    <source>
        <dbReference type="SAM" id="Phobius"/>
    </source>
</evidence>
<sequence length="164" mass="17815">MKGRRGGDGGKECGRGRCVVKECGCRYRDMNEVGAALSVSSTITVVELLVMRGFALSPLLIYVLILNGNTVLLQNNDAFERHRVVFTVGTSIASVATAWIGYSLRHFHDEKVEQRLESIEKAMKHKHNLEHSEIKDIVGPGGLSVPTCAATAATTLFIGIVPSF</sequence>
<proteinExistence type="predicted"/>
<dbReference type="Proteomes" id="UP000289738">
    <property type="component" value="Chromosome B01"/>
</dbReference>
<keyword evidence="1" id="KW-0472">Membrane</keyword>
<dbReference type="STRING" id="3818.A0A445AM95"/>
<keyword evidence="1" id="KW-1133">Transmembrane helix</keyword>
<accession>A0A445AM95</accession>
<reference evidence="2 3" key="1">
    <citation type="submission" date="2019-01" db="EMBL/GenBank/DDBJ databases">
        <title>Sequencing of cultivated peanut Arachis hypogaea provides insights into genome evolution and oil improvement.</title>
        <authorList>
            <person name="Chen X."/>
        </authorList>
    </citation>
    <scope>NUCLEOTIDE SEQUENCE [LARGE SCALE GENOMIC DNA]</scope>
    <source>
        <strain evidence="3">cv. Fuhuasheng</strain>
        <tissue evidence="2">Leaves</tissue>
    </source>
</reference>
<dbReference type="EMBL" id="SDMP01000011">
    <property type="protein sequence ID" value="RYR27563.1"/>
    <property type="molecule type" value="Genomic_DNA"/>
</dbReference>
<gene>
    <name evidence="2" type="ORF">Ahy_B01g051581</name>
</gene>